<dbReference type="InterPro" id="IPR005174">
    <property type="entry name" value="KIB1-4_b-propeller"/>
</dbReference>
<feature type="compositionally biased region" description="Basic and acidic residues" evidence="19">
    <location>
        <begin position="2892"/>
        <end position="2905"/>
    </location>
</feature>
<dbReference type="PROSITE" id="PS50004">
    <property type="entry name" value="C2"/>
    <property type="match status" value="1"/>
</dbReference>
<evidence type="ECO:0000256" key="8">
    <source>
        <dbReference type="ARBA" id="ARBA00022692"/>
    </source>
</evidence>
<feature type="repeat" description="PPR" evidence="18">
    <location>
        <begin position="1803"/>
        <end position="1837"/>
    </location>
</feature>
<keyword evidence="11 20" id="KW-1133">Transmembrane helix</keyword>
<evidence type="ECO:0000256" key="6">
    <source>
        <dbReference type="ARBA" id="ARBA00022676"/>
    </source>
</evidence>
<feature type="compositionally biased region" description="Low complexity" evidence="19">
    <location>
        <begin position="2580"/>
        <end position="2590"/>
    </location>
</feature>
<feature type="transmembrane region" description="Helical" evidence="20">
    <location>
        <begin position="1252"/>
        <end position="1272"/>
    </location>
</feature>
<feature type="transmembrane region" description="Helical" evidence="20">
    <location>
        <begin position="474"/>
        <end position="492"/>
    </location>
</feature>
<evidence type="ECO:0000256" key="12">
    <source>
        <dbReference type="ARBA" id="ARBA00023055"/>
    </source>
</evidence>
<dbReference type="InterPro" id="IPR031468">
    <property type="entry name" value="SMP_LBD"/>
</dbReference>
<feature type="transmembrane region" description="Helical" evidence="20">
    <location>
        <begin position="221"/>
        <end position="238"/>
    </location>
</feature>
<feature type="transmembrane region" description="Helical" evidence="20">
    <location>
        <begin position="398"/>
        <end position="419"/>
    </location>
</feature>
<dbReference type="SUPFAM" id="SSF49562">
    <property type="entry name" value="C2 domain (Calcium/lipid-binding domain, CaLB)"/>
    <property type="match status" value="1"/>
</dbReference>
<feature type="repeat" description="PPR" evidence="18">
    <location>
        <begin position="1838"/>
        <end position="1872"/>
    </location>
</feature>
<dbReference type="STRING" id="210143.A0A1R3HWI3"/>
<dbReference type="Pfam" id="PF14288">
    <property type="entry name" value="FKS1_dom1"/>
    <property type="match status" value="1"/>
</dbReference>
<keyword evidence="24" id="KW-1185">Reference proteome</keyword>
<keyword evidence="8 20" id="KW-0812">Transmembrane</keyword>
<evidence type="ECO:0000256" key="4">
    <source>
        <dbReference type="ARBA" id="ARBA00022448"/>
    </source>
</evidence>
<keyword evidence="14 20" id="KW-0472">Membrane</keyword>
<dbReference type="EMBL" id="AWWV01011086">
    <property type="protein sequence ID" value="OMO74630.1"/>
    <property type="molecule type" value="Genomic_DNA"/>
</dbReference>
<dbReference type="InterPro" id="IPR002885">
    <property type="entry name" value="PPR_rpt"/>
</dbReference>
<accession>A0A1R3HWI3</accession>
<dbReference type="NCBIfam" id="TIGR00756">
    <property type="entry name" value="PPR"/>
    <property type="match status" value="3"/>
</dbReference>
<dbReference type="PROSITE" id="PS51847">
    <property type="entry name" value="SMP"/>
    <property type="match status" value="1"/>
</dbReference>
<proteinExistence type="inferred from homology"/>
<evidence type="ECO:0000256" key="5">
    <source>
        <dbReference type="ARBA" id="ARBA00022475"/>
    </source>
</evidence>
<keyword evidence="15" id="KW-0961">Cell wall biogenesis/degradation</keyword>
<evidence type="ECO:0000256" key="18">
    <source>
        <dbReference type="PROSITE-ProRule" id="PRU00708"/>
    </source>
</evidence>
<dbReference type="Gramene" id="OMO74630">
    <property type="protein sequence ID" value="OMO74630"/>
    <property type="gene ID" value="CCACVL1_16569"/>
</dbReference>
<dbReference type="InterPro" id="IPR011990">
    <property type="entry name" value="TPR-like_helical_dom_sf"/>
</dbReference>
<feature type="region of interest" description="Disordered" evidence="19">
    <location>
        <begin position="2608"/>
        <end position="2703"/>
    </location>
</feature>
<feature type="compositionally biased region" description="Basic residues" evidence="19">
    <location>
        <begin position="2760"/>
        <end position="2781"/>
    </location>
</feature>
<dbReference type="SMART" id="SM01205">
    <property type="entry name" value="FKS1_dom1"/>
    <property type="match status" value="1"/>
</dbReference>
<evidence type="ECO:0000256" key="15">
    <source>
        <dbReference type="ARBA" id="ARBA00023316"/>
    </source>
</evidence>
<dbReference type="CDD" id="cd21669">
    <property type="entry name" value="SMP_SF"/>
    <property type="match status" value="1"/>
</dbReference>
<dbReference type="Pfam" id="PF00168">
    <property type="entry name" value="C2"/>
    <property type="match status" value="1"/>
</dbReference>
<dbReference type="Pfam" id="PF03478">
    <property type="entry name" value="Beta-prop_KIB1-4"/>
    <property type="match status" value="1"/>
</dbReference>
<feature type="transmembrane region" description="Helical" evidence="20">
    <location>
        <begin position="1372"/>
        <end position="1394"/>
    </location>
</feature>
<evidence type="ECO:0000256" key="17">
    <source>
        <dbReference type="ARBA" id="ARBA00047777"/>
    </source>
</evidence>
<feature type="transmembrane region" description="Helical" evidence="20">
    <location>
        <begin position="296"/>
        <end position="316"/>
    </location>
</feature>
<feature type="domain" description="C2" evidence="21">
    <location>
        <begin position="2415"/>
        <end position="2529"/>
    </location>
</feature>
<dbReference type="InterPro" id="IPR000008">
    <property type="entry name" value="C2_dom"/>
</dbReference>
<feature type="transmembrane region" description="Helical" evidence="20">
    <location>
        <begin position="1287"/>
        <end position="1305"/>
    </location>
</feature>
<feature type="transmembrane region" description="Helical" evidence="20">
    <location>
        <begin position="448"/>
        <end position="467"/>
    </location>
</feature>
<evidence type="ECO:0000256" key="3">
    <source>
        <dbReference type="ARBA" id="ARBA00012589"/>
    </source>
</evidence>
<dbReference type="PANTHER" id="PTHR12741">
    <property type="entry name" value="LYST-INTERACTING PROTEIN LIP5 DOPAMINE RESPONSIVE PROTEIN DRG-1"/>
    <property type="match status" value="1"/>
</dbReference>
<feature type="compositionally biased region" description="Low complexity" evidence="19">
    <location>
        <begin position="2738"/>
        <end position="2750"/>
    </location>
</feature>
<evidence type="ECO:0000256" key="20">
    <source>
        <dbReference type="SAM" id="Phobius"/>
    </source>
</evidence>
<dbReference type="GO" id="GO:0000148">
    <property type="term" value="C:1,3-beta-D-glucan synthase complex"/>
    <property type="evidence" value="ECO:0007669"/>
    <property type="project" value="InterPro"/>
</dbReference>
<feature type="transmembrane region" description="Helical" evidence="20">
    <location>
        <begin position="258"/>
        <end position="275"/>
    </location>
</feature>
<comment type="caution">
    <text evidence="23">The sequence shown here is derived from an EMBL/GenBank/DDBJ whole genome shotgun (WGS) entry which is preliminary data.</text>
</comment>
<dbReference type="Proteomes" id="UP000188268">
    <property type="component" value="Unassembled WGS sequence"/>
</dbReference>
<protein>
    <recommendedName>
        <fullName evidence="16">1,3-beta-glucan synthase</fullName>
        <ecNumber evidence="3">2.4.1.34</ecNumber>
    </recommendedName>
    <alternativeName>
        <fullName evidence="16">1,3-beta-glucan synthase</fullName>
    </alternativeName>
</protein>
<keyword evidence="7" id="KW-0808">Transferase</keyword>
<evidence type="ECO:0000256" key="1">
    <source>
        <dbReference type="ARBA" id="ARBA00004651"/>
    </source>
</evidence>
<feature type="compositionally biased region" description="Low complexity" evidence="19">
    <location>
        <begin position="2836"/>
        <end position="2847"/>
    </location>
</feature>
<dbReference type="InterPro" id="IPR058851">
    <property type="entry name" value="CALS1_helical"/>
</dbReference>
<keyword evidence="4" id="KW-0813">Transport</keyword>
<comment type="subcellular location">
    <subcellularLocation>
        <location evidence="1">Cell membrane</location>
        <topology evidence="1">Multi-pass membrane protein</topology>
    </subcellularLocation>
</comment>
<keyword evidence="9" id="KW-0677">Repeat</keyword>
<dbReference type="InterPro" id="IPR035892">
    <property type="entry name" value="C2_domain_sf"/>
</dbReference>
<dbReference type="GO" id="GO:0003843">
    <property type="term" value="F:1,3-beta-D-glucan synthase activity"/>
    <property type="evidence" value="ECO:0007669"/>
    <property type="project" value="UniProtKB-EC"/>
</dbReference>
<evidence type="ECO:0000259" key="22">
    <source>
        <dbReference type="PROSITE" id="PS51847"/>
    </source>
</evidence>
<evidence type="ECO:0000256" key="9">
    <source>
        <dbReference type="ARBA" id="ARBA00022737"/>
    </source>
</evidence>
<evidence type="ECO:0000313" key="23">
    <source>
        <dbReference type="EMBL" id="OMO74630.1"/>
    </source>
</evidence>
<dbReference type="Pfam" id="PF13041">
    <property type="entry name" value="PPR_2"/>
    <property type="match status" value="2"/>
</dbReference>
<feature type="compositionally biased region" description="Polar residues" evidence="19">
    <location>
        <begin position="2643"/>
        <end position="2655"/>
    </location>
</feature>
<evidence type="ECO:0000256" key="11">
    <source>
        <dbReference type="ARBA" id="ARBA00022989"/>
    </source>
</evidence>
<dbReference type="GO" id="GO:0005886">
    <property type="term" value="C:plasma membrane"/>
    <property type="evidence" value="ECO:0007669"/>
    <property type="project" value="UniProtKB-SubCell"/>
</dbReference>
<sequence>PVDTATDDLMRKFFKNYTNWCKFLGRKSNIRLPYVKQDAQQYKILYIGLYLLIWGEAANLRFMPECLCYIFHHMAYELHGMLTGAVSMTTGDTVMPAYGGSYESFLSNVVTPIYKVIYEEAEKSKSGTADHSTWRNYDDLNEFFWSPDCFQIGWPMRLEHDFFCTKSPKKCKLKIPKTAKEKRKEKGIEDEEQGLNEREPKWLGKTNFVEIRSFWQIFRSFDRMWSFFILSLQAMIIMACHDVGSPLQVLEAVILEDIMSIFITSALLKLIQAILDITFTWKARNTMDLSQKRRQVLRLAIAVIWTIVLPVIYAHSRRKYTCYSTHYGSWLGEWCYSSYMVAVVIYLMTNAVDLVLFFVPAVSKYIEISNWRICRIISRWIQPRLYVGRGMQETQVSLFKYTFFWILVLSTKLLFSYTFEIKPLIAPTRLIMKIGVKAYDWHELFPEVRSNAGAIVAVWAPIIVVYFMDTQIWYSVYCTVFGGLYGILHHLGEIRTLGMLRSRFHSLPSAFNLCLVPRPSKHGQKSRTRSFFKNIFCKVSKSEVLDQKFVLVWNQIISTFRSEDLISNREMDLMIIPTSGLFSGIIRWPIFLLANKFSTAVRIARDFVGKDEKLFRKIRKDEYMYFALKECYESVKYILEILIVGDVEKRVISSIINEIEGSIKDSSFLKDFKMSELPALQAKFVELLELLVEGDENQYGKVVEVLQDIFELVTNDMMANDLFEPQLFESATGKTSVYFPLPDDGPLNEQIKRVHLLLTVKDKAMDIPENLEARRRISFFATSLFMDMPSAPEVRSMLSFSVITPHYMEDINFSMKELQSSKGQVSIIFYMQKIFPDEWKNFLERMGYQNLNELIDDSKEEEIRNWASFRGQTLSRTVRGMMYYREAFKLQALLERPENKDILEDAIERSNPKLSAELDALADMKFTYVISCQMFGSQKASGDPRAEDIKDLMRRYPALRVAYIEEKEEIVGDKPQKVYSSVLAKAVNNFDQVIYRIKLPGPPIIGEGKPENQNHAIIFTRGEALQTIDMNQDNYLEEALKVRNLLQEFLQNHGRRPPTILGLREHVFTGSVSSLAWFMSYQETSFVTIGQRLLANPLRVRFHYGHPDIFDRVFHITRGGISKASKTINLSEDVFAGFNSTLRRGCITYHEYLQVGKGRDVGLNQISKFEAKVANGNSEQTLSRDIHRLGCQFDFFRMLSCYFTTIGFYFSSMISVIGIYVFLYGQLYLVLSGLQKALLVKARMQNIESLETALASQSFIQLGLLTGLPMVMEIGLERGFLTALKDFVLMQLQLAAVFFTFSLGTKTHYYGRTIMHGGAKYIPTGRKVVVFHASFTQNYRLYSRSHFVKGFELLLLLVVYDLFRRSYQSSMAYVLITYSVWFMTITWLFAPFLFNPSGFDWDKIVDDWKGWNKWIKEQGGIGIQQDKSWHSWWNDEQAHLRRSGYGARMFEILLSLRFFLYQYGLVYHLDISQQSKNFLVYVLSWVVILAVFFTVKAVNLGRQLFSANYHLMYRFFKAFLFLSVLAVVITLSYICELSLKDVIVCSLAFLPTGWGLILVAQAVRPLIENTGFWQFSEVLAQAYDYGMGSVLFAPIAILAWLPIISAFQTRNKIYFYSNARKDYKPTEPLFTLIINKLADAQDFDSIENIMEKLKREKSCLLSDSFFQNVIKQYGNYGGRIGKAIETLFSMPEYGTWPSAKTFNIILNMLVSNKVFDRIHEIYGKAPKLGIEIEACTLNILIKGLCENGKLELAFQVLDEFPKQGCKPNVRTFSTLMHGLCEKGKVDEAFELMGRMEKEGIEVDAVSFNILISGLRKQGMLEDGMKLLEGMKRKGCYPDAGSYQQVLYGLLEAKRFMEAKMLMERMISERLSPSFDSFRKLIYGFCKKNLDLLALIFALRKDPIDLIRYAAVCKSWQPIALKVYRESFPLCLNIPTEKNRDFKGIVSLSNISAKETGKIHIAEARGRWICECRNNWLLTMNVAFPHDLHLLNIISRVQIDLPPSWSFGLEPFLYQIHIYQFYLSKSPTSPDCLIIICYDSIRAGRKISFCKPGDLMWTNCDFPNLPDFFFHGFSFFPSKSTIYAPTNDIDLSEYDLNTELKLVAVPFPMQYYWILHEEFDRFYLVKSLNDDLLWVGLKGDKADPKYLEFIVFEFDFSTEQYKKVNDLGGCALFLTYNGDSLLVETSDLEKTWYKGNCIYYFRDCIEDYVVYDLVLTESESVRWLNHAIEKIWPICMEQIASQKILLPIIPWFLEKYKPWTAKKAVFQHLYLGRSPPLITEIRVLRQGSDDDHLVLELGLNFLTADDMSAILAVQLRKRLGFGMWAKMHITGMHVEGKVLVGVKFLRHWPFLGRLRICFAEPPYFQMTAKPLSTHGLDVTELPGIAGWLDKLLSIAFEQTLVEPNMLVVDVEKFVSPQPENWFSVDEKQPIAHAKVEVIEASDMKPSDLNGLADPYVKGQLGPYRFRTKIQKKTLSPKWHEEFMIPICSWEAPNVLLIEVCDKDHFVDDTLGKCQVIISDYRSGQRHDMWLPLKNVKIGRLHLAITVLEDKPKGNDHAADGEPINEEDIENSFASKAADKGSPSPMSPKKSPTLTDHFEPINVEGQRETGIWVQHPGSEVTQTWEPRKGRARSLETQVHGVPNDSFGSTVSVASGSPKSDRSSADDNPDAKNQGNRVKRGIRKLSSVFQRSPRNEDHSGSLAEVVESPRVNLRAVNEKEAMVKFVVEDSLSAPSSDKVSNEGSLSPESPESPSRMKGMAKSILKHAGRSARGIKHALSRKGSRKNRDLSAVSEKDLSIESDSSIDESSSSPGLKSVPVVSNSMSSSSGVDDTQDTQEHVLAVNAVNVEAQVEDTSVEGPNKPDDEEVSSSASIKLGDGVIESPEAPKPSEGNLECEKKVEDLPKNDS</sequence>
<feature type="repeat" description="PPR" evidence="18">
    <location>
        <begin position="1733"/>
        <end position="1767"/>
    </location>
</feature>
<organism evidence="23 24">
    <name type="scientific">Corchorus capsularis</name>
    <name type="common">Jute</name>
    <dbReference type="NCBI Taxonomy" id="210143"/>
    <lineage>
        <taxon>Eukaryota</taxon>
        <taxon>Viridiplantae</taxon>
        <taxon>Streptophyta</taxon>
        <taxon>Embryophyta</taxon>
        <taxon>Tracheophyta</taxon>
        <taxon>Spermatophyta</taxon>
        <taxon>Magnoliopsida</taxon>
        <taxon>eudicotyledons</taxon>
        <taxon>Gunneridae</taxon>
        <taxon>Pentapetalae</taxon>
        <taxon>rosids</taxon>
        <taxon>malvids</taxon>
        <taxon>Malvales</taxon>
        <taxon>Malvaceae</taxon>
        <taxon>Grewioideae</taxon>
        <taxon>Apeibeae</taxon>
        <taxon>Corchorus</taxon>
    </lineage>
</organism>
<comment type="catalytic activity">
    <reaction evidence="17">
        <text>[(1-&gt;3)-beta-D-glucosyl](n) + UDP-alpha-D-glucose = [(1-&gt;3)-beta-D-glucosyl](n+1) + UDP + H(+)</text>
        <dbReference type="Rhea" id="RHEA:21476"/>
        <dbReference type="Rhea" id="RHEA-COMP:11146"/>
        <dbReference type="Rhea" id="RHEA-COMP:14303"/>
        <dbReference type="ChEBI" id="CHEBI:15378"/>
        <dbReference type="ChEBI" id="CHEBI:37671"/>
        <dbReference type="ChEBI" id="CHEBI:58223"/>
        <dbReference type="ChEBI" id="CHEBI:58885"/>
        <dbReference type="EC" id="2.4.1.34"/>
    </reaction>
</comment>
<evidence type="ECO:0000259" key="21">
    <source>
        <dbReference type="PROSITE" id="PS50004"/>
    </source>
</evidence>
<dbReference type="Gene3D" id="2.60.40.150">
    <property type="entry name" value="C2 domain"/>
    <property type="match status" value="1"/>
</dbReference>
<keyword evidence="5" id="KW-1003">Cell membrane</keyword>
<gene>
    <name evidence="23" type="ORF">CCACVL1_16569</name>
</gene>
<feature type="compositionally biased region" description="Basic and acidic residues" evidence="19">
    <location>
        <begin position="2782"/>
        <end position="2795"/>
    </location>
</feature>
<dbReference type="GO" id="GO:0071555">
    <property type="term" value="P:cell wall organization"/>
    <property type="evidence" value="ECO:0007669"/>
    <property type="project" value="UniProtKB-KW"/>
</dbReference>
<dbReference type="Pfam" id="PF25968">
    <property type="entry name" value="CALS1"/>
    <property type="match status" value="1"/>
</dbReference>
<evidence type="ECO:0000256" key="13">
    <source>
        <dbReference type="ARBA" id="ARBA00023121"/>
    </source>
</evidence>
<feature type="transmembrane region" description="Helical" evidence="20">
    <location>
        <begin position="1515"/>
        <end position="1535"/>
    </location>
</feature>
<feature type="transmembrane region" description="Helical" evidence="20">
    <location>
        <begin position="1206"/>
        <end position="1231"/>
    </location>
</feature>
<dbReference type="GO" id="GO:0008289">
    <property type="term" value="F:lipid binding"/>
    <property type="evidence" value="ECO:0007669"/>
    <property type="project" value="UniProtKB-KW"/>
</dbReference>
<feature type="non-terminal residue" evidence="23">
    <location>
        <position position="1"/>
    </location>
</feature>
<keyword evidence="10" id="KW-0133">Cell shape</keyword>
<evidence type="ECO:0000256" key="16">
    <source>
        <dbReference type="ARBA" id="ARBA00032165"/>
    </source>
</evidence>
<evidence type="ECO:0000313" key="24">
    <source>
        <dbReference type="Proteomes" id="UP000188268"/>
    </source>
</evidence>
<keyword evidence="12" id="KW-0445">Lipid transport</keyword>
<dbReference type="InterPro" id="IPR026899">
    <property type="entry name" value="FKS1-like_dom1"/>
</dbReference>
<dbReference type="CDD" id="cd00030">
    <property type="entry name" value="C2"/>
    <property type="match status" value="1"/>
</dbReference>
<feature type="transmembrane region" description="Helical" evidence="20">
    <location>
        <begin position="336"/>
        <end position="362"/>
    </location>
</feature>
<feature type="compositionally biased region" description="Low complexity" evidence="19">
    <location>
        <begin position="2797"/>
        <end position="2827"/>
    </location>
</feature>
<feature type="transmembrane region" description="Helical" evidence="20">
    <location>
        <begin position="1478"/>
        <end position="1495"/>
    </location>
</feature>
<feature type="domain" description="SMP-LTD" evidence="22">
    <location>
        <begin position="2216"/>
        <end position="2410"/>
    </location>
</feature>
<keyword evidence="13" id="KW-0446">Lipid-binding</keyword>
<name>A0A1R3HWI3_COCAP</name>
<dbReference type="OrthoDB" id="1880850at2759"/>
<keyword evidence="6" id="KW-0328">Glycosyltransferase</keyword>
<feature type="repeat" description="PPR" evidence="18">
    <location>
        <begin position="1768"/>
        <end position="1802"/>
    </location>
</feature>
<dbReference type="Gene3D" id="1.25.40.10">
    <property type="entry name" value="Tetratricopeptide repeat domain"/>
    <property type="match status" value="3"/>
</dbReference>
<dbReference type="PROSITE" id="PS51375">
    <property type="entry name" value="PPR"/>
    <property type="match status" value="4"/>
</dbReference>
<comment type="similarity">
    <text evidence="2">Belongs to the glycosyltransferase 48 family.</text>
</comment>
<dbReference type="InterPro" id="IPR003440">
    <property type="entry name" value="Glyco_trans_48_dom"/>
</dbReference>
<dbReference type="PANTHER" id="PTHR12741:SF22">
    <property type="entry name" value="CALLOSE SYNTHASE 8-RELATED"/>
    <property type="match status" value="1"/>
</dbReference>
<reference evidence="23 24" key="1">
    <citation type="submission" date="2013-09" db="EMBL/GenBank/DDBJ databases">
        <title>Corchorus capsularis genome sequencing.</title>
        <authorList>
            <person name="Alam M."/>
            <person name="Haque M.S."/>
            <person name="Islam M.S."/>
            <person name="Emdad E.M."/>
            <person name="Islam M.M."/>
            <person name="Ahmed B."/>
            <person name="Halim A."/>
            <person name="Hossen Q.M.M."/>
            <person name="Hossain M.Z."/>
            <person name="Ahmed R."/>
            <person name="Khan M.M."/>
            <person name="Islam R."/>
            <person name="Rashid M.M."/>
            <person name="Khan S.A."/>
            <person name="Rahman M.S."/>
            <person name="Alam M."/>
        </authorList>
    </citation>
    <scope>NUCLEOTIDE SEQUENCE [LARGE SCALE GENOMIC DNA]</scope>
    <source>
        <strain evidence="24">cv. CVL-1</strain>
        <tissue evidence="23">Whole seedling</tissue>
    </source>
</reference>
<dbReference type="GO" id="GO:0006075">
    <property type="term" value="P:(1-&gt;3)-beta-D-glucan biosynthetic process"/>
    <property type="evidence" value="ECO:0007669"/>
    <property type="project" value="InterPro"/>
</dbReference>
<dbReference type="GO" id="GO:0008360">
    <property type="term" value="P:regulation of cell shape"/>
    <property type="evidence" value="ECO:0007669"/>
    <property type="project" value="UniProtKB-KW"/>
</dbReference>
<feature type="region of interest" description="Disordered" evidence="19">
    <location>
        <begin position="2574"/>
        <end position="2595"/>
    </location>
</feature>
<evidence type="ECO:0000256" key="14">
    <source>
        <dbReference type="ARBA" id="ARBA00023136"/>
    </source>
</evidence>
<feature type="transmembrane region" description="Helical" evidence="20">
    <location>
        <begin position="1583"/>
        <end position="1607"/>
    </location>
</feature>
<dbReference type="GO" id="GO:0006869">
    <property type="term" value="P:lipid transport"/>
    <property type="evidence" value="ECO:0007669"/>
    <property type="project" value="UniProtKB-KW"/>
</dbReference>
<evidence type="ECO:0000256" key="7">
    <source>
        <dbReference type="ARBA" id="ARBA00022679"/>
    </source>
</evidence>
<dbReference type="EC" id="2.4.1.34" evidence="3"/>
<evidence type="ECO:0000256" key="19">
    <source>
        <dbReference type="SAM" id="MobiDB-lite"/>
    </source>
</evidence>
<dbReference type="SMART" id="SM00239">
    <property type="entry name" value="C2"/>
    <property type="match status" value="1"/>
</dbReference>
<feature type="transmembrane region" description="Helical" evidence="20">
    <location>
        <begin position="1542"/>
        <end position="1563"/>
    </location>
</feature>
<evidence type="ECO:0000256" key="2">
    <source>
        <dbReference type="ARBA" id="ARBA00009040"/>
    </source>
</evidence>
<evidence type="ECO:0000256" key="10">
    <source>
        <dbReference type="ARBA" id="ARBA00022960"/>
    </source>
</evidence>
<dbReference type="Pfam" id="PF02364">
    <property type="entry name" value="Glucan_synthase"/>
    <property type="match status" value="2"/>
</dbReference>
<feature type="region of interest" description="Disordered" evidence="19">
    <location>
        <begin position="2726"/>
        <end position="2905"/>
    </location>
</feature>